<keyword evidence="1 6" id="KW-0963">Cytoplasm</keyword>
<comment type="caution">
    <text evidence="8">The sequence shown here is derived from an EMBL/GenBank/DDBJ whole genome shotgun (WGS) entry which is preliminary data.</text>
</comment>
<evidence type="ECO:0000313" key="8">
    <source>
        <dbReference type="EMBL" id="GAX87090.1"/>
    </source>
</evidence>
<gene>
    <name evidence="6" type="primary">rsmI</name>
    <name evidence="8" type="ORF">LNAT_P0385</name>
</gene>
<dbReference type="HAMAP" id="MF_01877">
    <property type="entry name" value="16SrRNA_methyltr_I"/>
    <property type="match status" value="1"/>
</dbReference>
<dbReference type="Proteomes" id="UP000217944">
    <property type="component" value="Unassembled WGS sequence"/>
</dbReference>
<name>A0A292YCJ5_9BACT</name>
<keyword evidence="5 6" id="KW-0949">S-adenosyl-L-methionine</keyword>
<evidence type="ECO:0000259" key="7">
    <source>
        <dbReference type="Pfam" id="PF00590"/>
    </source>
</evidence>
<dbReference type="InterPro" id="IPR014776">
    <property type="entry name" value="4pyrrole_Mease_sub2"/>
</dbReference>
<dbReference type="InterPro" id="IPR018063">
    <property type="entry name" value="SAM_MeTrfase_RsmI_CS"/>
</dbReference>
<sequence>MVYFIPTPIGNLDDITKRAFLALENVEIIFCEDTRVTKKLLNLLNIPLNKHFISMHSHNELKILSNLDINMLKTKECAYVSDAGMPGISDPGSKLIQFCQENEIPYTVLPGPSAFVTAYVASGFEGEFCFYMFLPHKGKERTDKLKEIMKSGKIAVLYESPHRIAKLIKEIQDIDSEREIFLAKEISKIHETYIKAKAKDIKLDNTKGEWVVIIDKTDKTKTLNLTYDEIIKLNLPLKEKSKLLAKISDKSQKEIYNSLLNNG</sequence>
<dbReference type="Pfam" id="PF00590">
    <property type="entry name" value="TP_methylase"/>
    <property type="match status" value="1"/>
</dbReference>
<evidence type="ECO:0000256" key="5">
    <source>
        <dbReference type="ARBA" id="ARBA00022691"/>
    </source>
</evidence>
<dbReference type="SUPFAM" id="SSF53790">
    <property type="entry name" value="Tetrapyrrole methylase"/>
    <property type="match status" value="1"/>
</dbReference>
<feature type="domain" description="Tetrapyrrole methylase" evidence="7">
    <location>
        <begin position="1"/>
        <end position="201"/>
    </location>
</feature>
<protein>
    <recommendedName>
        <fullName evidence="6">Ribosomal RNA small subunit methyltransferase I</fullName>
        <ecNumber evidence="6">2.1.1.198</ecNumber>
    </recommendedName>
    <alternativeName>
        <fullName evidence="6">16S rRNA 2'-O-ribose C1402 methyltransferase</fullName>
    </alternativeName>
    <alternativeName>
        <fullName evidence="6">rRNA (cytidine-2'-O-)-methyltransferase RsmI</fullName>
    </alternativeName>
</protein>
<dbReference type="InterPro" id="IPR008189">
    <property type="entry name" value="rRNA_ssu_MeTfrase_I"/>
</dbReference>
<proteinExistence type="inferred from homology"/>
<dbReference type="EMBL" id="BDME01000001">
    <property type="protein sequence ID" value="GAX87090.1"/>
    <property type="molecule type" value="Genomic_DNA"/>
</dbReference>
<dbReference type="AlphaFoldDB" id="A0A292YCJ5"/>
<accession>A0A292YCJ5</accession>
<evidence type="ECO:0000256" key="2">
    <source>
        <dbReference type="ARBA" id="ARBA00022552"/>
    </source>
</evidence>
<comment type="subcellular location">
    <subcellularLocation>
        <location evidence="6">Cytoplasm</location>
    </subcellularLocation>
</comment>
<evidence type="ECO:0000256" key="3">
    <source>
        <dbReference type="ARBA" id="ARBA00022603"/>
    </source>
</evidence>
<dbReference type="GO" id="GO:0005737">
    <property type="term" value="C:cytoplasm"/>
    <property type="evidence" value="ECO:0007669"/>
    <property type="project" value="UniProtKB-SubCell"/>
</dbReference>
<dbReference type="PROSITE" id="PS01296">
    <property type="entry name" value="RSMI"/>
    <property type="match status" value="1"/>
</dbReference>
<dbReference type="CDD" id="cd11648">
    <property type="entry name" value="RsmI"/>
    <property type="match status" value="1"/>
</dbReference>
<dbReference type="Gene3D" id="3.30.950.10">
    <property type="entry name" value="Methyltransferase, Cobalt-precorrin-4 Transmethylase, Domain 2"/>
    <property type="match status" value="1"/>
</dbReference>
<comment type="catalytic activity">
    <reaction evidence="6">
        <text>cytidine(1402) in 16S rRNA + S-adenosyl-L-methionine = 2'-O-methylcytidine(1402) in 16S rRNA + S-adenosyl-L-homocysteine + H(+)</text>
        <dbReference type="Rhea" id="RHEA:42924"/>
        <dbReference type="Rhea" id="RHEA-COMP:10285"/>
        <dbReference type="Rhea" id="RHEA-COMP:10286"/>
        <dbReference type="ChEBI" id="CHEBI:15378"/>
        <dbReference type="ChEBI" id="CHEBI:57856"/>
        <dbReference type="ChEBI" id="CHEBI:59789"/>
        <dbReference type="ChEBI" id="CHEBI:74495"/>
        <dbReference type="ChEBI" id="CHEBI:82748"/>
        <dbReference type="EC" id="2.1.1.198"/>
    </reaction>
</comment>
<dbReference type="RefSeq" id="WP_096258247.1">
    <property type="nucleotide sequence ID" value="NZ_BDME01000001.1"/>
</dbReference>
<dbReference type="FunFam" id="3.40.1010.10:FF:000007">
    <property type="entry name" value="Ribosomal RNA small subunit methyltransferase I"/>
    <property type="match status" value="1"/>
</dbReference>
<dbReference type="PIRSF" id="PIRSF005917">
    <property type="entry name" value="MTase_YraL"/>
    <property type="match status" value="1"/>
</dbReference>
<dbReference type="EC" id="2.1.1.198" evidence="6"/>
<dbReference type="InterPro" id="IPR014777">
    <property type="entry name" value="4pyrrole_Mease_sub1"/>
</dbReference>
<dbReference type="OrthoDB" id="9809084at2"/>
<dbReference type="NCBIfam" id="TIGR00096">
    <property type="entry name" value="16S rRNA (cytidine(1402)-2'-O)-methyltransferase"/>
    <property type="match status" value="1"/>
</dbReference>
<dbReference type="Gene3D" id="3.40.1010.10">
    <property type="entry name" value="Cobalt-precorrin-4 Transmethylase, Domain 1"/>
    <property type="match status" value="1"/>
</dbReference>
<evidence type="ECO:0000256" key="6">
    <source>
        <dbReference type="HAMAP-Rule" id="MF_01877"/>
    </source>
</evidence>
<keyword evidence="3 6" id="KW-0489">Methyltransferase</keyword>
<reference evidence="8 9" key="1">
    <citation type="journal article" date="2017" name="Syst. Appl. Microbiol.">
        <title>Lebetimonas natsushimae sp. nov., a novel strictly anaerobic, moderately thermophilic chemoautotroph isolated from a deep-sea hydrothermal vent polychaete nest in the Mid-Okinawa Trough.</title>
        <authorList>
            <person name="Nagata R."/>
            <person name="Takaki Y."/>
            <person name="Tame A."/>
            <person name="Nunoura T."/>
            <person name="Muto H."/>
            <person name="Mino S."/>
            <person name="Sawayama S."/>
            <person name="Takai K."/>
            <person name="Nakagawa S."/>
        </authorList>
    </citation>
    <scope>NUCLEOTIDE SEQUENCE [LARGE SCALE GENOMIC DNA]</scope>
    <source>
        <strain evidence="8 9">HS1857</strain>
    </source>
</reference>
<evidence type="ECO:0000256" key="1">
    <source>
        <dbReference type="ARBA" id="ARBA00022490"/>
    </source>
</evidence>
<evidence type="ECO:0000313" key="9">
    <source>
        <dbReference type="Proteomes" id="UP000217944"/>
    </source>
</evidence>
<comment type="similarity">
    <text evidence="6">Belongs to the methyltransferase superfamily. RsmI family.</text>
</comment>
<evidence type="ECO:0000256" key="4">
    <source>
        <dbReference type="ARBA" id="ARBA00022679"/>
    </source>
</evidence>
<keyword evidence="9" id="KW-1185">Reference proteome</keyword>
<keyword evidence="4 6" id="KW-0808">Transferase</keyword>
<comment type="function">
    <text evidence="6">Catalyzes the 2'-O-methylation of the ribose of cytidine 1402 (C1402) in 16S rRNA.</text>
</comment>
<keyword evidence="2 6" id="KW-0698">rRNA processing</keyword>
<dbReference type="InterPro" id="IPR000878">
    <property type="entry name" value="4pyrrol_Mease"/>
</dbReference>
<organism evidence="8 9">
    <name type="scientific">Lebetimonas natsushimae</name>
    <dbReference type="NCBI Taxonomy" id="1936991"/>
    <lineage>
        <taxon>Bacteria</taxon>
        <taxon>Pseudomonadati</taxon>
        <taxon>Campylobacterota</taxon>
        <taxon>Epsilonproteobacteria</taxon>
        <taxon>Nautiliales</taxon>
        <taxon>Nautiliaceae</taxon>
        <taxon>Lebetimonas</taxon>
    </lineage>
</organism>
<dbReference type="PANTHER" id="PTHR46111:SF1">
    <property type="entry name" value="RIBOSOMAL RNA SMALL SUBUNIT METHYLTRANSFERASE I"/>
    <property type="match status" value="1"/>
</dbReference>
<dbReference type="PANTHER" id="PTHR46111">
    <property type="entry name" value="RIBOSOMAL RNA SMALL SUBUNIT METHYLTRANSFERASE I"/>
    <property type="match status" value="1"/>
</dbReference>
<dbReference type="GO" id="GO:0070677">
    <property type="term" value="F:rRNA (cytosine-2'-O-)-methyltransferase activity"/>
    <property type="evidence" value="ECO:0007669"/>
    <property type="project" value="UniProtKB-UniRule"/>
</dbReference>
<dbReference type="InterPro" id="IPR035996">
    <property type="entry name" value="4pyrrol_Methylase_sf"/>
</dbReference>